<keyword evidence="6 9" id="KW-1133">Transmembrane helix</keyword>
<reference evidence="10 11" key="1">
    <citation type="submission" date="2019-07" db="EMBL/GenBank/DDBJ databases">
        <title>Whole genome shotgun sequence of Deinococcus cellulosilyticus NBRC 106333.</title>
        <authorList>
            <person name="Hosoyama A."/>
            <person name="Uohara A."/>
            <person name="Ohji S."/>
            <person name="Ichikawa N."/>
        </authorList>
    </citation>
    <scope>NUCLEOTIDE SEQUENCE [LARGE SCALE GENOMIC DNA]</scope>
    <source>
        <strain evidence="10 11">NBRC 106333</strain>
    </source>
</reference>
<dbReference type="PANTHER" id="PTHR42982:SF1">
    <property type="entry name" value="SEC-INDEPENDENT PROTEIN TRANSLOCASE PROTEIN TATA"/>
    <property type="match status" value="1"/>
</dbReference>
<protein>
    <recommendedName>
        <fullName evidence="9">Sec-independent protein translocase protein TatA</fullName>
    </recommendedName>
</protein>
<evidence type="ECO:0000256" key="7">
    <source>
        <dbReference type="ARBA" id="ARBA00023010"/>
    </source>
</evidence>
<evidence type="ECO:0000256" key="9">
    <source>
        <dbReference type="HAMAP-Rule" id="MF_00236"/>
    </source>
</evidence>
<dbReference type="HAMAP" id="MF_00236">
    <property type="entry name" value="TatA_E"/>
    <property type="match status" value="1"/>
</dbReference>
<evidence type="ECO:0000256" key="1">
    <source>
        <dbReference type="ARBA" id="ARBA00004162"/>
    </source>
</evidence>
<comment type="subcellular location">
    <subcellularLocation>
        <location evidence="1 9">Cell membrane</location>
        <topology evidence="1 9">Single-pass membrane protein</topology>
    </subcellularLocation>
</comment>
<evidence type="ECO:0000313" key="11">
    <source>
        <dbReference type="Proteomes" id="UP000321306"/>
    </source>
</evidence>
<dbReference type="InterPro" id="IPR006312">
    <property type="entry name" value="TatA/E"/>
</dbReference>
<keyword evidence="3 9" id="KW-1003">Cell membrane</keyword>
<organism evidence="10 11">
    <name type="scientific">Deinococcus cellulosilyticus (strain DSM 18568 / NBRC 106333 / KACC 11606 / 5516J-15)</name>
    <dbReference type="NCBI Taxonomy" id="1223518"/>
    <lineage>
        <taxon>Bacteria</taxon>
        <taxon>Thermotogati</taxon>
        <taxon>Deinococcota</taxon>
        <taxon>Deinococci</taxon>
        <taxon>Deinococcales</taxon>
        <taxon>Deinococcaceae</taxon>
        <taxon>Deinococcus</taxon>
    </lineage>
</organism>
<dbReference type="AlphaFoldDB" id="A0A511N8L5"/>
<gene>
    <name evidence="9 10" type="primary">tatA</name>
    <name evidence="10" type="ORF">DC3_45120</name>
</gene>
<keyword evidence="11" id="KW-1185">Reference proteome</keyword>
<evidence type="ECO:0000256" key="8">
    <source>
        <dbReference type="ARBA" id="ARBA00023136"/>
    </source>
</evidence>
<dbReference type="RefSeq" id="WP_146888383.1">
    <property type="nucleotide sequence ID" value="NZ_BJXB01000025.1"/>
</dbReference>
<dbReference type="Pfam" id="PF02416">
    <property type="entry name" value="TatA_B_E"/>
    <property type="match status" value="1"/>
</dbReference>
<dbReference type="Proteomes" id="UP000321306">
    <property type="component" value="Unassembled WGS sequence"/>
</dbReference>
<keyword evidence="5 9" id="KW-0653">Protein transport</keyword>
<keyword evidence="7 9" id="KW-0811">Translocation</keyword>
<comment type="function">
    <text evidence="9">Part of the twin-arginine translocation (Tat) system that transports large folded proteins containing a characteristic twin-arginine motif in their signal peptide across membranes. TatA could form the protein-conducting channel of the Tat system.</text>
</comment>
<dbReference type="OrthoDB" id="9800908at2"/>
<comment type="subunit">
    <text evidence="9">Forms a complex with TatC.</text>
</comment>
<evidence type="ECO:0000313" key="10">
    <source>
        <dbReference type="EMBL" id="GEM48877.1"/>
    </source>
</evidence>
<proteinExistence type="inferred from homology"/>
<dbReference type="NCBIfam" id="TIGR01411">
    <property type="entry name" value="tatAE"/>
    <property type="match status" value="1"/>
</dbReference>
<dbReference type="PANTHER" id="PTHR42982">
    <property type="entry name" value="SEC-INDEPENDENT PROTEIN TRANSLOCASE PROTEIN TATA"/>
    <property type="match status" value="1"/>
</dbReference>
<evidence type="ECO:0000256" key="6">
    <source>
        <dbReference type="ARBA" id="ARBA00022989"/>
    </source>
</evidence>
<comment type="similarity">
    <text evidence="9">Belongs to the TatA/E family.</text>
</comment>
<dbReference type="GO" id="GO:0033281">
    <property type="term" value="C:TAT protein transport complex"/>
    <property type="evidence" value="ECO:0007669"/>
    <property type="project" value="UniProtKB-UniRule"/>
</dbReference>
<dbReference type="InterPro" id="IPR003369">
    <property type="entry name" value="TatA/B/E"/>
</dbReference>
<evidence type="ECO:0000256" key="2">
    <source>
        <dbReference type="ARBA" id="ARBA00022448"/>
    </source>
</evidence>
<dbReference type="EMBL" id="BJXB01000025">
    <property type="protein sequence ID" value="GEM48877.1"/>
    <property type="molecule type" value="Genomic_DNA"/>
</dbReference>
<keyword evidence="2 9" id="KW-0813">Transport</keyword>
<sequence>MNLGPGEIILILIAVLLIFGPKKLPELGKSLGQGIREFKKGTKEMRDDLEASFKDEPEAPKEAPKSI</sequence>
<name>A0A511N8L5_DEIC1</name>
<evidence type="ECO:0000256" key="4">
    <source>
        <dbReference type="ARBA" id="ARBA00022692"/>
    </source>
</evidence>
<dbReference type="Gene3D" id="1.20.5.3310">
    <property type="match status" value="1"/>
</dbReference>
<comment type="caution">
    <text evidence="10">The sequence shown here is derived from an EMBL/GenBank/DDBJ whole genome shotgun (WGS) entry which is preliminary data.</text>
</comment>
<dbReference type="GO" id="GO:0008320">
    <property type="term" value="F:protein transmembrane transporter activity"/>
    <property type="evidence" value="ECO:0007669"/>
    <property type="project" value="UniProtKB-UniRule"/>
</dbReference>
<dbReference type="GO" id="GO:0043953">
    <property type="term" value="P:protein transport by the Tat complex"/>
    <property type="evidence" value="ECO:0007669"/>
    <property type="project" value="UniProtKB-UniRule"/>
</dbReference>
<evidence type="ECO:0000256" key="5">
    <source>
        <dbReference type="ARBA" id="ARBA00022927"/>
    </source>
</evidence>
<keyword evidence="8 9" id="KW-0472">Membrane</keyword>
<dbReference type="NCBIfam" id="NF011430">
    <property type="entry name" value="PRK14861.1"/>
    <property type="match status" value="1"/>
</dbReference>
<evidence type="ECO:0000256" key="3">
    <source>
        <dbReference type="ARBA" id="ARBA00022475"/>
    </source>
</evidence>
<keyword evidence="4 9" id="KW-0812">Transmembrane</keyword>
<accession>A0A511N8L5</accession>